<dbReference type="EnsemblMetazoa" id="Aqu2.1.43786_001">
    <property type="protein sequence ID" value="Aqu2.1.43786_001"/>
    <property type="gene ID" value="Aqu2.1.43786"/>
</dbReference>
<name>A0A1X7VTW7_AMPQE</name>
<proteinExistence type="predicted"/>
<accession>A0A1X7VTW7</accession>
<protein>
    <submittedName>
        <fullName evidence="1">Uncharacterized protein</fullName>
    </submittedName>
</protein>
<evidence type="ECO:0000313" key="1">
    <source>
        <dbReference type="EnsemblMetazoa" id="Aqu2.1.43786_001"/>
    </source>
</evidence>
<dbReference type="InParanoid" id="A0A1X7VTW7"/>
<reference evidence="1" key="1">
    <citation type="submission" date="2017-05" db="UniProtKB">
        <authorList>
            <consortium name="EnsemblMetazoa"/>
        </authorList>
    </citation>
    <scope>IDENTIFICATION</scope>
</reference>
<sequence length="24" mass="2849">MYLSIAVPHWYPVSLNHIAHSLYH</sequence>
<organism evidence="1">
    <name type="scientific">Amphimedon queenslandica</name>
    <name type="common">Sponge</name>
    <dbReference type="NCBI Taxonomy" id="400682"/>
    <lineage>
        <taxon>Eukaryota</taxon>
        <taxon>Metazoa</taxon>
        <taxon>Porifera</taxon>
        <taxon>Demospongiae</taxon>
        <taxon>Heteroscleromorpha</taxon>
        <taxon>Haplosclerida</taxon>
        <taxon>Niphatidae</taxon>
        <taxon>Amphimedon</taxon>
    </lineage>
</organism>
<dbReference type="AlphaFoldDB" id="A0A1X7VTW7"/>